<feature type="signal peptide" evidence="1">
    <location>
        <begin position="1"/>
        <end position="15"/>
    </location>
</feature>
<proteinExistence type="predicted"/>
<dbReference type="GeneID" id="34559276"/>
<dbReference type="AlphaFoldDB" id="A0A1G4BB95"/>
<gene>
    <name evidence="2" type="ORF">CORC01_06124</name>
</gene>
<dbReference type="Proteomes" id="UP000176998">
    <property type="component" value="Unassembled WGS sequence"/>
</dbReference>
<reference evidence="2 3" key="1">
    <citation type="submission" date="2016-09" db="EMBL/GenBank/DDBJ databases">
        <authorList>
            <person name="Capua I."/>
            <person name="De Benedictis P."/>
            <person name="Joannis T."/>
            <person name="Lombin L.H."/>
            <person name="Cattoli G."/>
        </authorList>
    </citation>
    <scope>NUCLEOTIDE SEQUENCE [LARGE SCALE GENOMIC DNA]</scope>
    <source>
        <strain evidence="2 3">IMI 309357</strain>
    </source>
</reference>
<evidence type="ECO:0000313" key="2">
    <source>
        <dbReference type="EMBL" id="OHE98673.1"/>
    </source>
</evidence>
<keyword evidence="3" id="KW-1185">Reference proteome</keyword>
<dbReference type="RefSeq" id="XP_022475822.1">
    <property type="nucleotide sequence ID" value="XM_022617766.1"/>
</dbReference>
<sequence>MKFAVLLSVMTVVSAWSVTFHDHDQCVGGRTFHYGGNGHTGSDHVGQCFTMTSIDNSFANYDAKSVNIVFGGCSFDFYTDYYLDAGPCVASNNNNWQRVDDDGDGCIQ</sequence>
<name>A0A1G4BB95_9PEZI</name>
<comment type="caution">
    <text evidence="2">The sequence shown here is derived from an EMBL/GenBank/DDBJ whole genome shotgun (WGS) entry which is preliminary data.</text>
</comment>
<evidence type="ECO:0000256" key="1">
    <source>
        <dbReference type="SAM" id="SignalP"/>
    </source>
</evidence>
<dbReference type="OrthoDB" id="4790822at2759"/>
<keyword evidence="1" id="KW-0732">Signal</keyword>
<feature type="chain" id="PRO_5012701089" evidence="1">
    <location>
        <begin position="16"/>
        <end position="108"/>
    </location>
</feature>
<protein>
    <submittedName>
        <fullName evidence="2">Uncharacterized protein</fullName>
    </submittedName>
</protein>
<evidence type="ECO:0000313" key="3">
    <source>
        <dbReference type="Proteomes" id="UP000176998"/>
    </source>
</evidence>
<organism evidence="2 3">
    <name type="scientific">Colletotrichum orchidophilum</name>
    <dbReference type="NCBI Taxonomy" id="1209926"/>
    <lineage>
        <taxon>Eukaryota</taxon>
        <taxon>Fungi</taxon>
        <taxon>Dikarya</taxon>
        <taxon>Ascomycota</taxon>
        <taxon>Pezizomycotina</taxon>
        <taxon>Sordariomycetes</taxon>
        <taxon>Hypocreomycetidae</taxon>
        <taxon>Glomerellales</taxon>
        <taxon>Glomerellaceae</taxon>
        <taxon>Colletotrichum</taxon>
    </lineage>
</organism>
<dbReference type="EMBL" id="MJBS01000044">
    <property type="protein sequence ID" value="OHE98673.1"/>
    <property type="molecule type" value="Genomic_DNA"/>
</dbReference>
<accession>A0A1G4BB95</accession>